<dbReference type="InterPro" id="IPR007867">
    <property type="entry name" value="GMC_OxRtase_C"/>
</dbReference>
<dbReference type="Pfam" id="PF05199">
    <property type="entry name" value="GMC_oxred_C"/>
    <property type="match status" value="1"/>
</dbReference>
<dbReference type="GO" id="GO:0016614">
    <property type="term" value="F:oxidoreductase activity, acting on CH-OH group of donors"/>
    <property type="evidence" value="ECO:0007669"/>
    <property type="project" value="InterPro"/>
</dbReference>
<dbReference type="PROSITE" id="PS00623">
    <property type="entry name" value="GMC_OXRED_1"/>
    <property type="match status" value="1"/>
</dbReference>
<reference evidence="7" key="1">
    <citation type="submission" date="2020-11" db="EMBL/GenBank/DDBJ databases">
        <authorList>
            <person name="Whiteford S."/>
        </authorList>
    </citation>
    <scope>NUCLEOTIDE SEQUENCE</scope>
</reference>
<keyword evidence="8" id="KW-1185">Reference proteome</keyword>
<dbReference type="PANTHER" id="PTHR11552">
    <property type="entry name" value="GLUCOSE-METHANOL-CHOLINE GMC OXIDOREDUCTASE"/>
    <property type="match status" value="1"/>
</dbReference>
<evidence type="ECO:0000259" key="6">
    <source>
        <dbReference type="PROSITE" id="PS00623"/>
    </source>
</evidence>
<dbReference type="EMBL" id="CAJHNJ030000072">
    <property type="protein sequence ID" value="CAG9134063.1"/>
    <property type="molecule type" value="Genomic_DNA"/>
</dbReference>
<dbReference type="Proteomes" id="UP000653454">
    <property type="component" value="Unassembled WGS sequence"/>
</dbReference>
<sequence>MVLGDALDPVAPAASTFTLLQTVQLLASTLNYTRQRGPDSASVTNGSTFDFVIVGGGTAGLVVANRLTEVEDWRVLVVEAGDDPSLVSGIPGLFPFLIRSGEDWGFQNVYEPEYAQGLNNTTNKNTSYLPAGKCLGGSSSIHDLLYERGNPDDYNEWAALGNPGWDWDNCLYYFKKLEGVVDQRILERPTATNHCTNGPWNIQAQKVNSDDLMKLTAGLKKIAELKNAPYFSRTDSKVVTPDLDECRAFEKGTDEYWVCYVKQLASTTYHAVGTCRMAPLSNGGVVDSSLKVYHTSHLRVVDASVFPTQPCSKTCAPVVMVAEKAADIIKLDHGKRVDERRAVGRVTMLTTSTRQRRRVRETASVHFYSEHHVAAYGGVTLDATFGENRRPGPYPIVRL</sequence>
<evidence type="ECO:0000256" key="1">
    <source>
        <dbReference type="ARBA" id="ARBA00001974"/>
    </source>
</evidence>
<protein>
    <submittedName>
        <fullName evidence="7">(diamondback moth) hypothetical protein</fullName>
    </submittedName>
</protein>
<evidence type="ECO:0000313" key="8">
    <source>
        <dbReference type="Proteomes" id="UP000653454"/>
    </source>
</evidence>
<accession>A0A8S4FYY6</accession>
<dbReference type="AlphaFoldDB" id="A0A8S4FYY6"/>
<comment type="cofactor">
    <cofactor evidence="1">
        <name>FAD</name>
        <dbReference type="ChEBI" id="CHEBI:57692"/>
    </cofactor>
</comment>
<keyword evidence="4 5" id="KW-0274">FAD</keyword>
<dbReference type="Pfam" id="PF00732">
    <property type="entry name" value="GMC_oxred_N"/>
    <property type="match status" value="1"/>
</dbReference>
<feature type="domain" description="Glucose-methanol-choline oxidoreductase N-terminal" evidence="6">
    <location>
        <begin position="132"/>
        <end position="155"/>
    </location>
</feature>
<dbReference type="InterPro" id="IPR036188">
    <property type="entry name" value="FAD/NAD-bd_sf"/>
</dbReference>
<dbReference type="PANTHER" id="PTHR11552:SF147">
    <property type="entry name" value="CHOLINE DEHYDROGENASE, MITOCHONDRIAL"/>
    <property type="match status" value="1"/>
</dbReference>
<comment type="caution">
    <text evidence="7">The sequence shown here is derived from an EMBL/GenBank/DDBJ whole genome shotgun (WGS) entry which is preliminary data.</text>
</comment>
<evidence type="ECO:0000256" key="2">
    <source>
        <dbReference type="ARBA" id="ARBA00010790"/>
    </source>
</evidence>
<keyword evidence="3 5" id="KW-0285">Flavoprotein</keyword>
<name>A0A8S4FYY6_PLUXY</name>
<dbReference type="InterPro" id="IPR000172">
    <property type="entry name" value="GMC_OxRdtase_N"/>
</dbReference>
<organism evidence="7 8">
    <name type="scientific">Plutella xylostella</name>
    <name type="common">Diamondback moth</name>
    <name type="synonym">Plutella maculipennis</name>
    <dbReference type="NCBI Taxonomy" id="51655"/>
    <lineage>
        <taxon>Eukaryota</taxon>
        <taxon>Metazoa</taxon>
        <taxon>Ecdysozoa</taxon>
        <taxon>Arthropoda</taxon>
        <taxon>Hexapoda</taxon>
        <taxon>Insecta</taxon>
        <taxon>Pterygota</taxon>
        <taxon>Neoptera</taxon>
        <taxon>Endopterygota</taxon>
        <taxon>Lepidoptera</taxon>
        <taxon>Glossata</taxon>
        <taxon>Ditrysia</taxon>
        <taxon>Yponomeutoidea</taxon>
        <taxon>Plutellidae</taxon>
        <taxon>Plutella</taxon>
    </lineage>
</organism>
<evidence type="ECO:0000256" key="4">
    <source>
        <dbReference type="ARBA" id="ARBA00022827"/>
    </source>
</evidence>
<dbReference type="GO" id="GO:0050660">
    <property type="term" value="F:flavin adenine dinucleotide binding"/>
    <property type="evidence" value="ECO:0007669"/>
    <property type="project" value="InterPro"/>
</dbReference>
<proteinExistence type="inferred from homology"/>
<dbReference type="Gene3D" id="3.50.50.60">
    <property type="entry name" value="FAD/NAD(P)-binding domain"/>
    <property type="match status" value="2"/>
</dbReference>
<gene>
    <name evidence="7" type="ORF">PLXY2_LOCUS12330</name>
</gene>
<evidence type="ECO:0000313" key="7">
    <source>
        <dbReference type="EMBL" id="CAG9134063.1"/>
    </source>
</evidence>
<evidence type="ECO:0000256" key="5">
    <source>
        <dbReference type="RuleBase" id="RU003968"/>
    </source>
</evidence>
<evidence type="ECO:0000256" key="3">
    <source>
        <dbReference type="ARBA" id="ARBA00022630"/>
    </source>
</evidence>
<dbReference type="SUPFAM" id="SSF51905">
    <property type="entry name" value="FAD/NAD(P)-binding domain"/>
    <property type="match status" value="1"/>
</dbReference>
<dbReference type="InterPro" id="IPR012132">
    <property type="entry name" value="GMC_OxRdtase"/>
</dbReference>
<comment type="similarity">
    <text evidence="2 5">Belongs to the GMC oxidoreductase family.</text>
</comment>